<organism evidence="1 2">
    <name type="scientific">Pseudoalteromonas carrageenovora IAM 12662</name>
    <dbReference type="NCBI Taxonomy" id="1314868"/>
    <lineage>
        <taxon>Bacteria</taxon>
        <taxon>Pseudomonadati</taxon>
        <taxon>Pseudomonadota</taxon>
        <taxon>Gammaproteobacteria</taxon>
        <taxon>Alteromonadales</taxon>
        <taxon>Pseudoalteromonadaceae</taxon>
        <taxon>Pseudoalteromonas</taxon>
    </lineage>
</organism>
<name>A0ABR9EL40_PSEVC</name>
<dbReference type="Proteomes" id="UP000615003">
    <property type="component" value="Unassembled WGS sequence"/>
</dbReference>
<evidence type="ECO:0000313" key="1">
    <source>
        <dbReference type="EMBL" id="MBE0381278.1"/>
    </source>
</evidence>
<reference evidence="1 2" key="1">
    <citation type="submission" date="2015-06" db="EMBL/GenBank/DDBJ databases">
        <title>Genome sequence of Pseudoalteromonas carrageenovora.</title>
        <authorList>
            <person name="Xie B.-B."/>
            <person name="Rong J.-C."/>
            <person name="Qin Q.-L."/>
            <person name="Zhang Y.-Z."/>
        </authorList>
    </citation>
    <scope>NUCLEOTIDE SEQUENCE [LARGE SCALE GENOMIC DNA]</scope>
    <source>
        <strain evidence="1 2">IAM 12662</strain>
    </source>
</reference>
<comment type="caution">
    <text evidence="1">The sequence shown here is derived from an EMBL/GenBank/DDBJ whole genome shotgun (WGS) entry which is preliminary data.</text>
</comment>
<gene>
    <name evidence="1" type="ORF">PCARR_a3017</name>
</gene>
<keyword evidence="2" id="KW-1185">Reference proteome</keyword>
<accession>A0ABR9EL40</accession>
<dbReference type="EMBL" id="AQGW01000014">
    <property type="protein sequence ID" value="MBE0381278.1"/>
    <property type="molecule type" value="Genomic_DNA"/>
</dbReference>
<protein>
    <submittedName>
        <fullName evidence="1">Uncharacterized protein</fullName>
    </submittedName>
</protein>
<sequence>MFLIIKGIHVVFCAARYTAQASVLGTTLKNATSYYHLLNLNFYSN</sequence>
<evidence type="ECO:0000313" key="2">
    <source>
        <dbReference type="Proteomes" id="UP000615003"/>
    </source>
</evidence>
<proteinExistence type="predicted"/>